<evidence type="ECO:0000313" key="6">
    <source>
        <dbReference type="Proteomes" id="UP000807115"/>
    </source>
</evidence>
<dbReference type="Pfam" id="PF00646">
    <property type="entry name" value="F-box"/>
    <property type="match status" value="1"/>
</dbReference>
<dbReference type="SUPFAM" id="SSF81383">
    <property type="entry name" value="F-box domain"/>
    <property type="match status" value="1"/>
</dbReference>
<dbReference type="InterPro" id="IPR006566">
    <property type="entry name" value="FBD"/>
</dbReference>
<dbReference type="InterPro" id="IPR055302">
    <property type="entry name" value="F-box_dom-containing"/>
</dbReference>
<reference evidence="5" key="1">
    <citation type="journal article" date="2019" name="BMC Genomics">
        <title>A new reference genome for Sorghum bicolor reveals high levels of sequence similarity between sweet and grain genotypes: implications for the genetics of sugar metabolism.</title>
        <authorList>
            <person name="Cooper E.A."/>
            <person name="Brenton Z.W."/>
            <person name="Flinn B.S."/>
            <person name="Jenkins J."/>
            <person name="Shu S."/>
            <person name="Flowers D."/>
            <person name="Luo F."/>
            <person name="Wang Y."/>
            <person name="Xia P."/>
            <person name="Barry K."/>
            <person name="Daum C."/>
            <person name="Lipzen A."/>
            <person name="Yoshinaga Y."/>
            <person name="Schmutz J."/>
            <person name="Saski C."/>
            <person name="Vermerris W."/>
            <person name="Kresovich S."/>
        </authorList>
    </citation>
    <scope>NUCLEOTIDE SEQUENCE</scope>
</reference>
<dbReference type="Gene3D" id="3.80.10.10">
    <property type="entry name" value="Ribonuclease Inhibitor"/>
    <property type="match status" value="1"/>
</dbReference>
<evidence type="ECO:0000259" key="2">
    <source>
        <dbReference type="Pfam" id="PF00646"/>
    </source>
</evidence>
<evidence type="ECO:0008006" key="7">
    <source>
        <dbReference type="Google" id="ProtNLM"/>
    </source>
</evidence>
<evidence type="ECO:0000259" key="3">
    <source>
        <dbReference type="Pfam" id="PF08387"/>
    </source>
</evidence>
<name>A0A921S717_SORBI</name>
<organism evidence="5 6">
    <name type="scientific">Sorghum bicolor</name>
    <name type="common">Sorghum</name>
    <name type="synonym">Sorghum vulgare</name>
    <dbReference type="NCBI Taxonomy" id="4558"/>
    <lineage>
        <taxon>Eukaryota</taxon>
        <taxon>Viridiplantae</taxon>
        <taxon>Streptophyta</taxon>
        <taxon>Embryophyta</taxon>
        <taxon>Tracheophyta</taxon>
        <taxon>Spermatophyta</taxon>
        <taxon>Magnoliopsida</taxon>
        <taxon>Liliopsida</taxon>
        <taxon>Poales</taxon>
        <taxon>Poaceae</taxon>
        <taxon>PACMAD clade</taxon>
        <taxon>Panicoideae</taxon>
        <taxon>Andropogonodae</taxon>
        <taxon>Andropogoneae</taxon>
        <taxon>Sorghinae</taxon>
        <taxon>Sorghum</taxon>
    </lineage>
</organism>
<dbReference type="PANTHER" id="PTHR32141">
    <property type="match status" value="1"/>
</dbReference>
<dbReference type="InterPro" id="IPR001810">
    <property type="entry name" value="F-box_dom"/>
</dbReference>
<comment type="caution">
    <text evidence="5">The sequence shown here is derived from an EMBL/GenBank/DDBJ whole genome shotgun (WGS) entry which is preliminary data.</text>
</comment>
<dbReference type="PANTHER" id="PTHR32141:SF181">
    <property type="entry name" value="F-BOX DOMAIN-CONTAINING PROTEIN"/>
    <property type="match status" value="1"/>
</dbReference>
<evidence type="ECO:0000256" key="1">
    <source>
        <dbReference type="SAM" id="MobiDB-lite"/>
    </source>
</evidence>
<dbReference type="InterPro" id="IPR036047">
    <property type="entry name" value="F-box-like_dom_sf"/>
</dbReference>
<sequence length="550" mass="60584">MEEQQFLTSMGVRVSSAQSNLRRDPQRDGIDVPDPLMQGAAMFLTYAYDAIPGPPVSPAAPLASAVAARAPTDGVDRISLLPDALLRNVVSRLPAKDAARTAALATRWRGLWRSVPLTLVDAHILPACVRADHRMPGGEDALSRAVALAASRVLDAHPGPFRCVHLSRCHMASHQADIERWLELLAAKGVQELVFLNRPWPIDHPLPRALYGCTSVTRLHLGFCRIPSTAGLPRTTRFPHLRELVLDTFVVQERDLHFLIDRSPALEVLTVTTNQTGARVRLISRSLRCVQVTMSGQVDITVVDAPRLERLLMWMIYPAMPGGRRSRIKIGHAPNLCMLGHCQPGFELEIGNTILKVGTKMSPSTMVPSVKILALEVGFQVRNEVKMMPCFLKCFPNIETLHVFSVNDDPSGKVDPKFWKGKEAGCIDCVQRHVKKFVFQEFQGKRSELAFLKFIAERAQVLEKMVVMVASECFSSADAVNAKLKPLTSAIWASKDCKLIVFKSPYPDGASPAWASKIASDFSFSDPFDLLTANAELYSGASVLQHSSTL</sequence>
<feature type="domain" description="FBD" evidence="3">
    <location>
        <begin position="426"/>
        <end position="466"/>
    </location>
</feature>
<feature type="domain" description="F-box/LRR-repeat protein 15/At3g58940/PEG3-like LRR" evidence="4">
    <location>
        <begin position="179"/>
        <end position="403"/>
    </location>
</feature>
<feature type="domain" description="F-box" evidence="2">
    <location>
        <begin position="78"/>
        <end position="117"/>
    </location>
</feature>
<dbReference type="InterPro" id="IPR055411">
    <property type="entry name" value="LRR_FXL15/At3g58940/PEG3-like"/>
</dbReference>
<dbReference type="SUPFAM" id="SSF52047">
    <property type="entry name" value="RNI-like"/>
    <property type="match status" value="1"/>
</dbReference>
<dbReference type="Pfam" id="PF08387">
    <property type="entry name" value="FBD"/>
    <property type="match status" value="1"/>
</dbReference>
<dbReference type="Pfam" id="PF24758">
    <property type="entry name" value="LRR_At5g56370"/>
    <property type="match status" value="1"/>
</dbReference>
<accession>A0A921S717</accession>
<evidence type="ECO:0000313" key="5">
    <source>
        <dbReference type="EMBL" id="KAG0552726.1"/>
    </source>
</evidence>
<protein>
    <recommendedName>
        <fullName evidence="7">F-box domain-containing protein</fullName>
    </recommendedName>
</protein>
<dbReference type="InterPro" id="IPR032675">
    <property type="entry name" value="LRR_dom_sf"/>
</dbReference>
<dbReference type="AlphaFoldDB" id="A0A921S717"/>
<evidence type="ECO:0000259" key="4">
    <source>
        <dbReference type="Pfam" id="PF24758"/>
    </source>
</evidence>
<proteinExistence type="predicted"/>
<dbReference type="Proteomes" id="UP000807115">
    <property type="component" value="Chromosome 1"/>
</dbReference>
<feature type="region of interest" description="Disordered" evidence="1">
    <location>
        <begin position="1"/>
        <end position="32"/>
    </location>
</feature>
<reference evidence="5" key="2">
    <citation type="submission" date="2020-10" db="EMBL/GenBank/DDBJ databases">
        <authorList>
            <person name="Cooper E.A."/>
            <person name="Brenton Z.W."/>
            <person name="Flinn B.S."/>
            <person name="Jenkins J."/>
            <person name="Shu S."/>
            <person name="Flowers D."/>
            <person name="Luo F."/>
            <person name="Wang Y."/>
            <person name="Xia P."/>
            <person name="Barry K."/>
            <person name="Daum C."/>
            <person name="Lipzen A."/>
            <person name="Yoshinaga Y."/>
            <person name="Schmutz J."/>
            <person name="Saski C."/>
            <person name="Vermerris W."/>
            <person name="Kresovich S."/>
        </authorList>
    </citation>
    <scope>NUCLEOTIDE SEQUENCE</scope>
</reference>
<feature type="compositionally biased region" description="Basic and acidic residues" evidence="1">
    <location>
        <begin position="21"/>
        <end position="30"/>
    </location>
</feature>
<dbReference type="EMBL" id="CM027680">
    <property type="protein sequence ID" value="KAG0552726.1"/>
    <property type="molecule type" value="Genomic_DNA"/>
</dbReference>
<gene>
    <name evidence="5" type="ORF">BDA96_01G532300</name>
</gene>